<dbReference type="PANTHER" id="PTHR12281">
    <property type="entry name" value="RP42 RELATED"/>
    <property type="match status" value="1"/>
</dbReference>
<evidence type="ECO:0000256" key="1">
    <source>
        <dbReference type="RuleBase" id="RU410713"/>
    </source>
</evidence>
<dbReference type="GO" id="GO:0045116">
    <property type="term" value="P:protein neddylation"/>
    <property type="evidence" value="ECO:0007669"/>
    <property type="project" value="TreeGrafter"/>
</dbReference>
<dbReference type="GO" id="GO:0031624">
    <property type="term" value="F:ubiquitin conjugating enzyme binding"/>
    <property type="evidence" value="ECO:0007669"/>
    <property type="project" value="TreeGrafter"/>
</dbReference>
<dbReference type="GO" id="GO:0097602">
    <property type="term" value="F:cullin family protein binding"/>
    <property type="evidence" value="ECO:0007669"/>
    <property type="project" value="TreeGrafter"/>
</dbReference>
<dbReference type="GeneID" id="25560324"/>
<dbReference type="OrthoDB" id="27198at2759"/>
<accession>A0A0L0D8S8</accession>
<dbReference type="InterPro" id="IPR014764">
    <property type="entry name" value="DCN-prot"/>
</dbReference>
<proteinExistence type="predicted"/>
<reference evidence="3 4" key="1">
    <citation type="submission" date="2010-05" db="EMBL/GenBank/DDBJ databases">
        <title>The Genome Sequence of Thecamonas trahens ATCC 50062.</title>
        <authorList>
            <consortium name="The Broad Institute Genome Sequencing Platform"/>
            <person name="Russ C."/>
            <person name="Cuomo C."/>
            <person name="Shea T."/>
            <person name="Young S.K."/>
            <person name="Zeng Q."/>
            <person name="Koehrsen M."/>
            <person name="Haas B."/>
            <person name="Borodovsky M."/>
            <person name="Guigo R."/>
            <person name="Alvarado L."/>
            <person name="Berlin A."/>
            <person name="Bochicchio J."/>
            <person name="Borenstein D."/>
            <person name="Chapman S."/>
            <person name="Chen Z."/>
            <person name="Freedman E."/>
            <person name="Gellesch M."/>
            <person name="Goldberg J."/>
            <person name="Griggs A."/>
            <person name="Gujja S."/>
            <person name="Heilman E."/>
            <person name="Heiman D."/>
            <person name="Hepburn T."/>
            <person name="Howarth C."/>
            <person name="Jen D."/>
            <person name="Larson L."/>
            <person name="Mehta T."/>
            <person name="Park D."/>
            <person name="Pearson M."/>
            <person name="Roberts A."/>
            <person name="Saif S."/>
            <person name="Shenoy N."/>
            <person name="Sisk P."/>
            <person name="Stolte C."/>
            <person name="Sykes S."/>
            <person name="Thomson T."/>
            <person name="Walk T."/>
            <person name="White J."/>
            <person name="Yandava C."/>
            <person name="Burger G."/>
            <person name="Gray M.W."/>
            <person name="Holland P.W.H."/>
            <person name="King N."/>
            <person name="Lang F.B.F."/>
            <person name="Roger A.J."/>
            <person name="Ruiz-Trillo I."/>
            <person name="Lander E."/>
            <person name="Nusbaum C."/>
        </authorList>
    </citation>
    <scope>NUCLEOTIDE SEQUENCE [LARGE SCALE GENOMIC DNA]</scope>
    <source>
        <strain evidence="3 4">ATCC 50062</strain>
    </source>
</reference>
<sequence>MDAAEFRNLYAFAHEFGRASKSQRNVGKDVASAMLQLLFTGRSDAAHVPTFVAFLASDACKARVVTHDEWLCFAEFNQLAAADASNYTEDGIDDGSWPGLIDAYVEWLRARGDR</sequence>
<dbReference type="AlphaFoldDB" id="A0A0L0D8S8"/>
<dbReference type="Gene3D" id="1.10.238.200">
    <property type="entry name" value="Cullin, PONY binding domain"/>
    <property type="match status" value="1"/>
</dbReference>
<dbReference type="EMBL" id="GL349434">
    <property type="protein sequence ID" value="KNC48744.1"/>
    <property type="molecule type" value="Genomic_DNA"/>
</dbReference>
<organism evidence="3 4">
    <name type="scientific">Thecamonas trahens ATCC 50062</name>
    <dbReference type="NCBI Taxonomy" id="461836"/>
    <lineage>
        <taxon>Eukaryota</taxon>
        <taxon>Apusozoa</taxon>
        <taxon>Apusomonadida</taxon>
        <taxon>Apusomonadidae</taxon>
        <taxon>Thecamonas</taxon>
    </lineage>
</organism>
<dbReference type="RefSeq" id="XP_013762795.1">
    <property type="nucleotide sequence ID" value="XM_013907341.1"/>
</dbReference>
<dbReference type="GO" id="GO:0032182">
    <property type="term" value="F:ubiquitin-like protein binding"/>
    <property type="evidence" value="ECO:0007669"/>
    <property type="project" value="TreeGrafter"/>
</dbReference>
<dbReference type="InterPro" id="IPR005176">
    <property type="entry name" value="PONY_dom"/>
</dbReference>
<keyword evidence="4" id="KW-1185">Reference proteome</keyword>
<feature type="non-terminal residue" evidence="3">
    <location>
        <position position="1"/>
    </location>
</feature>
<dbReference type="PROSITE" id="PS51229">
    <property type="entry name" value="DCUN1"/>
    <property type="match status" value="1"/>
</dbReference>
<evidence type="ECO:0000259" key="2">
    <source>
        <dbReference type="PROSITE" id="PS51229"/>
    </source>
</evidence>
<dbReference type="Pfam" id="PF03556">
    <property type="entry name" value="Cullin_binding"/>
    <property type="match status" value="1"/>
</dbReference>
<gene>
    <name evidence="3" type="ORF">AMSG_00521</name>
</gene>
<dbReference type="OMA" id="SEDHGHK"/>
<dbReference type="InterPro" id="IPR042460">
    <property type="entry name" value="DCN1-like_PONY"/>
</dbReference>
<evidence type="ECO:0000313" key="4">
    <source>
        <dbReference type="Proteomes" id="UP000054408"/>
    </source>
</evidence>
<dbReference type="STRING" id="461836.A0A0L0D8S8"/>
<name>A0A0L0D8S8_THETB</name>
<dbReference type="PANTHER" id="PTHR12281:SF12">
    <property type="entry name" value="DEFECTIVE IN CULLIN NEDDYLATION PROTEIN"/>
    <property type="match status" value="1"/>
</dbReference>
<feature type="domain" description="DCUN1" evidence="2">
    <location>
        <begin position="1"/>
        <end position="109"/>
    </location>
</feature>
<dbReference type="Proteomes" id="UP000054408">
    <property type="component" value="Unassembled WGS sequence"/>
</dbReference>
<protein>
    <recommendedName>
        <fullName evidence="1">Defective in cullin neddylation protein</fullName>
    </recommendedName>
</protein>
<dbReference type="GO" id="GO:0000151">
    <property type="term" value="C:ubiquitin ligase complex"/>
    <property type="evidence" value="ECO:0007669"/>
    <property type="project" value="TreeGrafter"/>
</dbReference>
<evidence type="ECO:0000313" key="3">
    <source>
        <dbReference type="EMBL" id="KNC48744.1"/>
    </source>
</evidence>
<dbReference type="eggNOG" id="KOG3077">
    <property type="taxonomic scope" value="Eukaryota"/>
</dbReference>
<comment type="function">
    <text evidence="1">Neddylation of cullins play an essential role in the regulation of SCF-type complexes activity.</text>
</comment>